<dbReference type="InterPro" id="IPR011761">
    <property type="entry name" value="ATP-grasp"/>
</dbReference>
<dbReference type="EMBL" id="JACHJP010000011">
    <property type="protein sequence ID" value="MBB4919906.1"/>
    <property type="molecule type" value="Genomic_DNA"/>
</dbReference>
<keyword evidence="4" id="KW-1185">Reference proteome</keyword>
<evidence type="ECO:0000256" key="1">
    <source>
        <dbReference type="PROSITE-ProRule" id="PRU00409"/>
    </source>
</evidence>
<organism evidence="3 4">
    <name type="scientific">Streptosporangium saharense</name>
    <dbReference type="NCBI Taxonomy" id="1706840"/>
    <lineage>
        <taxon>Bacteria</taxon>
        <taxon>Bacillati</taxon>
        <taxon>Actinomycetota</taxon>
        <taxon>Actinomycetes</taxon>
        <taxon>Streptosporangiales</taxon>
        <taxon>Streptosporangiaceae</taxon>
        <taxon>Streptosporangium</taxon>
    </lineage>
</organism>
<accession>A0A7W7VRB0</accession>
<proteinExistence type="predicted"/>
<dbReference type="RefSeq" id="WP_184722969.1">
    <property type="nucleotide sequence ID" value="NZ_JACHJP010000011.1"/>
</dbReference>
<keyword evidence="1" id="KW-0067">ATP-binding</keyword>
<feature type="domain" description="ATP-grasp" evidence="2">
    <location>
        <begin position="121"/>
        <end position="310"/>
    </location>
</feature>
<evidence type="ECO:0000259" key="2">
    <source>
        <dbReference type="PROSITE" id="PS50975"/>
    </source>
</evidence>
<dbReference type="GO" id="GO:0005524">
    <property type="term" value="F:ATP binding"/>
    <property type="evidence" value="ECO:0007669"/>
    <property type="project" value="UniProtKB-UniRule"/>
</dbReference>
<gene>
    <name evidence="3" type="ORF">FHS44_007050</name>
</gene>
<reference evidence="3 4" key="1">
    <citation type="submission" date="2020-08" db="EMBL/GenBank/DDBJ databases">
        <title>Genomic Encyclopedia of Type Strains, Phase III (KMG-III): the genomes of soil and plant-associated and newly described type strains.</title>
        <authorList>
            <person name="Whitman W."/>
        </authorList>
    </citation>
    <scope>NUCLEOTIDE SEQUENCE [LARGE SCALE GENOMIC DNA]</scope>
    <source>
        <strain evidence="3 4">CECT 8840</strain>
    </source>
</reference>
<protein>
    <submittedName>
        <fullName evidence="3">Carbamoyl-phosphate synthase large subunit</fullName>
        <ecNumber evidence="3">6.3.5.5</ecNumber>
    </submittedName>
</protein>
<evidence type="ECO:0000313" key="3">
    <source>
        <dbReference type="EMBL" id="MBB4919906.1"/>
    </source>
</evidence>
<keyword evidence="1" id="KW-0547">Nucleotide-binding</keyword>
<dbReference type="Proteomes" id="UP000552644">
    <property type="component" value="Unassembled WGS sequence"/>
</dbReference>
<dbReference type="AlphaFoldDB" id="A0A7W7VRB0"/>
<keyword evidence="3" id="KW-0436">Ligase</keyword>
<dbReference type="GO" id="GO:0046872">
    <property type="term" value="F:metal ion binding"/>
    <property type="evidence" value="ECO:0007669"/>
    <property type="project" value="InterPro"/>
</dbReference>
<sequence length="349" mass="38057">MSPSSDLRTVLVVGSGDGTGLNFSRSLALAGGYRTVGVDTTLEDFHASEADARYLVSWDDPADLVKQVNDIAGRESADLIYAADTSPELLAVAEARDDLVAPTLLPDRDDHRRMEDKWATWQALKEAGLPVPDTVLVGSRDDLEEIMARHPRVWLRRRSGSGGAGSIATGSMPLATAWLDEHSGWGQFTAAEHLSKRTATLSGLWNDGELVCSQLRERVSWKYATLSVSGVTGITGAQRTFWDEELHELAVRCVRAVCARPHGIIGVDFTYSHDGTALPTEVQPARFYSSIYFLATLGVNMPDLYCRLALDGGHGLPGPAANPIRETHYWVKSVDKLPRLLSPEEFARG</sequence>
<name>A0A7W7VRB0_9ACTN</name>
<dbReference type="GO" id="GO:0004088">
    <property type="term" value="F:carbamoyl-phosphate synthase (glutamine-hydrolyzing) activity"/>
    <property type="evidence" value="ECO:0007669"/>
    <property type="project" value="UniProtKB-EC"/>
</dbReference>
<dbReference type="PROSITE" id="PS50975">
    <property type="entry name" value="ATP_GRASP"/>
    <property type="match status" value="1"/>
</dbReference>
<dbReference type="Gene3D" id="3.40.50.20">
    <property type="match status" value="1"/>
</dbReference>
<dbReference type="EC" id="6.3.5.5" evidence="3"/>
<dbReference type="SUPFAM" id="SSF56059">
    <property type="entry name" value="Glutathione synthetase ATP-binding domain-like"/>
    <property type="match status" value="1"/>
</dbReference>
<dbReference type="Gene3D" id="3.30.470.20">
    <property type="entry name" value="ATP-grasp fold, B domain"/>
    <property type="match status" value="1"/>
</dbReference>
<evidence type="ECO:0000313" key="4">
    <source>
        <dbReference type="Proteomes" id="UP000552644"/>
    </source>
</evidence>
<comment type="caution">
    <text evidence="3">The sequence shown here is derived from an EMBL/GenBank/DDBJ whole genome shotgun (WGS) entry which is preliminary data.</text>
</comment>